<evidence type="ECO:0000313" key="1">
    <source>
        <dbReference type="EMBL" id="CAG8760387.1"/>
    </source>
</evidence>
<organism evidence="1 2">
    <name type="scientific">Racocetra persica</name>
    <dbReference type="NCBI Taxonomy" id="160502"/>
    <lineage>
        <taxon>Eukaryota</taxon>
        <taxon>Fungi</taxon>
        <taxon>Fungi incertae sedis</taxon>
        <taxon>Mucoromycota</taxon>
        <taxon>Glomeromycotina</taxon>
        <taxon>Glomeromycetes</taxon>
        <taxon>Diversisporales</taxon>
        <taxon>Gigasporaceae</taxon>
        <taxon>Racocetra</taxon>
    </lineage>
</organism>
<evidence type="ECO:0000313" key="2">
    <source>
        <dbReference type="Proteomes" id="UP000789920"/>
    </source>
</evidence>
<dbReference type="Proteomes" id="UP000789920">
    <property type="component" value="Unassembled WGS sequence"/>
</dbReference>
<accession>A0ACA9QP20</accession>
<gene>
    <name evidence="1" type="ORF">RPERSI_LOCUS15171</name>
</gene>
<name>A0ACA9QP20_9GLOM</name>
<feature type="non-terminal residue" evidence="1">
    <location>
        <position position="1"/>
    </location>
</feature>
<reference evidence="1" key="1">
    <citation type="submission" date="2021-06" db="EMBL/GenBank/DDBJ databases">
        <authorList>
            <person name="Kallberg Y."/>
            <person name="Tangrot J."/>
            <person name="Rosling A."/>
        </authorList>
    </citation>
    <scope>NUCLEOTIDE SEQUENCE</scope>
    <source>
        <strain evidence="1">MA461A</strain>
    </source>
</reference>
<protein>
    <submittedName>
        <fullName evidence="1">23742_t:CDS:1</fullName>
    </submittedName>
</protein>
<dbReference type="EMBL" id="CAJVQC010036008">
    <property type="protein sequence ID" value="CAG8760387.1"/>
    <property type="molecule type" value="Genomic_DNA"/>
</dbReference>
<keyword evidence="2" id="KW-1185">Reference proteome</keyword>
<sequence length="87" mass="9977">SRFATQETWQRTYPNKVILPFAYSVPCVNHFDTRESGIYGSEAYGFKEAEFTGTGSRNAYYFSRVRLSEINYIAIGHVSELPELRGK</sequence>
<comment type="caution">
    <text evidence="1">The sequence shown here is derived from an EMBL/GenBank/DDBJ whole genome shotgun (WGS) entry which is preliminary data.</text>
</comment>
<proteinExistence type="predicted"/>